<accession>A0ABY7HSW0</accession>
<dbReference type="EMBL" id="CP114058">
    <property type="protein sequence ID" value="WAT02495.1"/>
    <property type="molecule type" value="Genomic_DNA"/>
</dbReference>
<dbReference type="InterPro" id="IPR053722">
    <property type="entry name" value="Curli_assembly_CsgC/AgfC"/>
</dbReference>
<dbReference type="Gene3D" id="2.60.40.2420">
    <property type="match status" value="1"/>
</dbReference>
<sequence length="107" mass="11934">MVSMLIAAVLSQPLWFVHQQQGQRYTVTPMAHLTTECACRVLVRFKKQTQAGSSTSQQQGNIVIAANNDVALSNMQFRLEQGDTAEITVSITDGRQVAFEQRLRLPQ</sequence>
<gene>
    <name evidence="7" type="primary">csgC</name>
    <name evidence="7" type="ORF">O1V66_07925</name>
</gene>
<comment type="similarity">
    <text evidence="2">Belongs to the CsgC/AgfC family.</text>
</comment>
<evidence type="ECO:0000256" key="6">
    <source>
        <dbReference type="ARBA" id="ARBA00023186"/>
    </source>
</evidence>
<dbReference type="Pfam" id="PF10610">
    <property type="entry name" value="Tafi-CsgC"/>
    <property type="match status" value="1"/>
</dbReference>
<evidence type="ECO:0000256" key="4">
    <source>
        <dbReference type="ARBA" id="ARBA00022729"/>
    </source>
</evidence>
<evidence type="ECO:0000313" key="7">
    <source>
        <dbReference type="EMBL" id="WAT02495.1"/>
    </source>
</evidence>
<name>A0ABY7HSW0_9GAMM</name>
<keyword evidence="4" id="KW-0732">Signal</keyword>
<dbReference type="NCBIfam" id="NF041112">
    <property type="entry name" value="chap_CsgH_alph"/>
    <property type="match status" value="1"/>
</dbReference>
<dbReference type="RefSeq" id="WP_045047710.1">
    <property type="nucleotide sequence ID" value="NZ_CP114058.1"/>
</dbReference>
<dbReference type="InterPro" id="IPR014491">
    <property type="entry name" value="Curli_production_prot_CsgC"/>
</dbReference>
<evidence type="ECO:0000256" key="1">
    <source>
        <dbReference type="ARBA" id="ARBA00004418"/>
    </source>
</evidence>
<dbReference type="Proteomes" id="UP001164712">
    <property type="component" value="Chromosome"/>
</dbReference>
<evidence type="ECO:0000256" key="2">
    <source>
        <dbReference type="ARBA" id="ARBA00006329"/>
    </source>
</evidence>
<evidence type="ECO:0000256" key="3">
    <source>
        <dbReference type="ARBA" id="ARBA00017442"/>
    </source>
</evidence>
<keyword evidence="5" id="KW-0574">Periplasm</keyword>
<evidence type="ECO:0000256" key="5">
    <source>
        <dbReference type="ARBA" id="ARBA00022764"/>
    </source>
</evidence>
<reference evidence="7" key="1">
    <citation type="submission" date="2022-12" db="EMBL/GenBank/DDBJ databases">
        <title>Complete genome sequence of an Australian strain of Rouxiella badensis DAR84756 and resolution of the R. badensis DSM100043 and R. chamberiensis DSM28324 genomes.</title>
        <authorList>
            <person name="Paul S."/>
            <person name="Anderson P.J."/>
            <person name="Maynard G."/>
            <person name="Dyall-Smith M."/>
            <person name="Kudinha T."/>
        </authorList>
    </citation>
    <scope>NUCLEOTIDE SEQUENCE</scope>
    <source>
        <strain evidence="7">DSM 28324</strain>
    </source>
</reference>
<evidence type="ECO:0000313" key="8">
    <source>
        <dbReference type="Proteomes" id="UP001164712"/>
    </source>
</evidence>
<keyword evidence="8" id="KW-1185">Reference proteome</keyword>
<proteinExistence type="inferred from homology"/>
<keyword evidence="6" id="KW-0143">Chaperone</keyword>
<organism evidence="7 8">
    <name type="scientific">Rouxiella chamberiensis</name>
    <dbReference type="NCBI Taxonomy" id="1513468"/>
    <lineage>
        <taxon>Bacteria</taxon>
        <taxon>Pseudomonadati</taxon>
        <taxon>Pseudomonadota</taxon>
        <taxon>Gammaproteobacteria</taxon>
        <taxon>Enterobacterales</taxon>
        <taxon>Yersiniaceae</taxon>
        <taxon>Rouxiella</taxon>
    </lineage>
</organism>
<dbReference type="InterPro" id="IPR047726">
    <property type="entry name" value="CsgH_dom"/>
</dbReference>
<protein>
    <recommendedName>
        <fullName evidence="3">Curli assembly protein CsgC</fullName>
    </recommendedName>
</protein>
<dbReference type="NCBIfam" id="NF007507">
    <property type="entry name" value="PRK10102.1"/>
    <property type="match status" value="1"/>
</dbReference>
<comment type="subcellular location">
    <subcellularLocation>
        <location evidence="1">Periplasm</location>
    </subcellularLocation>
</comment>